<reference evidence="1" key="1">
    <citation type="journal article" date="2018" name="Data Brief">
        <title>Genome sequence data from 17 accessions of Ensete ventricosum, a staple food crop for millions in Ethiopia.</title>
        <authorList>
            <person name="Yemataw Z."/>
            <person name="Muzemil S."/>
            <person name="Ambachew D."/>
            <person name="Tripathi L."/>
            <person name="Tesfaye K."/>
            <person name="Chala A."/>
            <person name="Farbos A."/>
            <person name="O'Neill P."/>
            <person name="Moore K."/>
            <person name="Grant M."/>
            <person name="Studholme D.J."/>
        </authorList>
    </citation>
    <scope>NUCLEOTIDE SEQUENCE [LARGE SCALE GENOMIC DNA]</scope>
    <source>
        <tissue evidence="1">Leaf</tissue>
    </source>
</reference>
<evidence type="ECO:0000313" key="1">
    <source>
        <dbReference type="EMBL" id="RZR75536.1"/>
    </source>
</evidence>
<dbReference type="EMBL" id="KV876904">
    <property type="protein sequence ID" value="RZR75536.1"/>
    <property type="molecule type" value="Genomic_DNA"/>
</dbReference>
<protein>
    <submittedName>
        <fullName evidence="1">Uncharacterized protein</fullName>
    </submittedName>
</protein>
<sequence>MQAAALRITVDYLCPWAAYLRALCSQPAARASGMAVGTLRITVGYLCLWAAYLRALCSQPTARASGMAAGKRRDDCVWPLGPQAVAPVDGCRCS</sequence>
<organism evidence="1">
    <name type="scientific">Ensete ventricosum</name>
    <name type="common">Abyssinian banana</name>
    <name type="synonym">Musa ensete</name>
    <dbReference type="NCBI Taxonomy" id="4639"/>
    <lineage>
        <taxon>Eukaryota</taxon>
        <taxon>Viridiplantae</taxon>
        <taxon>Streptophyta</taxon>
        <taxon>Embryophyta</taxon>
        <taxon>Tracheophyta</taxon>
        <taxon>Spermatophyta</taxon>
        <taxon>Magnoliopsida</taxon>
        <taxon>Liliopsida</taxon>
        <taxon>Zingiberales</taxon>
        <taxon>Musaceae</taxon>
        <taxon>Ensete</taxon>
    </lineage>
</organism>
<gene>
    <name evidence="1" type="ORF">BHM03_00060498</name>
</gene>
<proteinExistence type="predicted"/>
<dbReference type="Proteomes" id="UP000290560">
    <property type="component" value="Unassembled WGS sequence"/>
</dbReference>
<name>A0A444D3L4_ENSVE</name>
<accession>A0A444D3L4</accession>
<dbReference type="AlphaFoldDB" id="A0A444D3L4"/>